<dbReference type="InterPro" id="IPR040922">
    <property type="entry name" value="Ribosomal_mL59_dom"/>
</dbReference>
<dbReference type="Proteomes" id="UP001162640">
    <property type="component" value="Unassembled WGS sequence"/>
</dbReference>
<dbReference type="AlphaFoldDB" id="A0A9W7BDN5"/>
<evidence type="ECO:0000313" key="2">
    <source>
        <dbReference type="EMBL" id="GMH88889.1"/>
    </source>
</evidence>
<proteinExistence type="predicted"/>
<accession>A0A9W7BDN5</accession>
<evidence type="ECO:0000259" key="1">
    <source>
        <dbReference type="Pfam" id="PF18126"/>
    </source>
</evidence>
<name>A0A9W7BDN5_9STRA</name>
<organism evidence="2 3">
    <name type="scientific">Triparma laevis f. inornata</name>
    <dbReference type="NCBI Taxonomy" id="1714386"/>
    <lineage>
        <taxon>Eukaryota</taxon>
        <taxon>Sar</taxon>
        <taxon>Stramenopiles</taxon>
        <taxon>Ochrophyta</taxon>
        <taxon>Bolidophyceae</taxon>
        <taxon>Parmales</taxon>
        <taxon>Triparmaceae</taxon>
        <taxon>Triparma</taxon>
    </lineage>
</organism>
<dbReference type="EMBL" id="BLQM01000419">
    <property type="protein sequence ID" value="GMH88889.1"/>
    <property type="molecule type" value="Genomic_DNA"/>
</dbReference>
<feature type="domain" description="Large ribosomal subunit protein mL59" evidence="1">
    <location>
        <begin position="17"/>
        <end position="107"/>
    </location>
</feature>
<protein>
    <recommendedName>
        <fullName evidence="1">Large ribosomal subunit protein mL59 domain-containing protein</fullName>
    </recommendedName>
</protein>
<sequence>MAPKIALTALQKLGKKALRPTFNIDTQRWRKPIISPRLGAKLRKEAIRTGQFAPRGLYDPIWDVKEPKATSLRAPKGHKRDRNRELRATKIEEKLKGMDEKIDEYRKTTKARKPDEGIETLLKRLTARIK</sequence>
<gene>
    <name evidence="2" type="ORF">TL16_g11293</name>
</gene>
<comment type="caution">
    <text evidence="2">The sequence shown here is derived from an EMBL/GenBank/DDBJ whole genome shotgun (WGS) entry which is preliminary data.</text>
</comment>
<evidence type="ECO:0000313" key="3">
    <source>
        <dbReference type="Proteomes" id="UP001162640"/>
    </source>
</evidence>
<reference evidence="3" key="1">
    <citation type="journal article" date="2023" name="Commun. Biol.">
        <title>Genome analysis of Parmales, the sister group of diatoms, reveals the evolutionary specialization of diatoms from phago-mixotrophs to photoautotrophs.</title>
        <authorList>
            <person name="Ban H."/>
            <person name="Sato S."/>
            <person name="Yoshikawa S."/>
            <person name="Yamada K."/>
            <person name="Nakamura Y."/>
            <person name="Ichinomiya M."/>
            <person name="Sato N."/>
            <person name="Blanc-Mathieu R."/>
            <person name="Endo H."/>
            <person name="Kuwata A."/>
            <person name="Ogata H."/>
        </authorList>
    </citation>
    <scope>NUCLEOTIDE SEQUENCE [LARGE SCALE GENOMIC DNA]</scope>
</reference>
<dbReference type="Pfam" id="PF18126">
    <property type="entry name" value="Mitoc_mL59"/>
    <property type="match status" value="1"/>
</dbReference>